<evidence type="ECO:0000256" key="1">
    <source>
        <dbReference type="SAM" id="MobiDB-lite"/>
    </source>
</evidence>
<name>A0ABY2E2B5_9MICO</name>
<dbReference type="Proteomes" id="UP000504882">
    <property type="component" value="Unassembled WGS sequence"/>
</dbReference>
<feature type="region of interest" description="Disordered" evidence="1">
    <location>
        <begin position="115"/>
        <end position="150"/>
    </location>
</feature>
<proteinExistence type="predicted"/>
<feature type="compositionally biased region" description="Gly residues" evidence="1">
    <location>
        <begin position="119"/>
        <end position="131"/>
    </location>
</feature>
<evidence type="ECO:0000313" key="3">
    <source>
        <dbReference type="Proteomes" id="UP000504882"/>
    </source>
</evidence>
<evidence type="ECO:0000313" key="2">
    <source>
        <dbReference type="EMBL" id="TDE92706.1"/>
    </source>
</evidence>
<accession>A0ABY2E2B5</accession>
<comment type="caution">
    <text evidence="2">The sequence shown here is derived from an EMBL/GenBank/DDBJ whole genome shotgun (WGS) entry which is preliminary data.</text>
</comment>
<protein>
    <submittedName>
        <fullName evidence="2">Uncharacterized protein</fullName>
    </submittedName>
</protein>
<keyword evidence="3" id="KW-1185">Reference proteome</keyword>
<dbReference type="EMBL" id="SMNA01000006">
    <property type="protein sequence ID" value="TDE92706.1"/>
    <property type="molecule type" value="Genomic_DNA"/>
</dbReference>
<gene>
    <name evidence="2" type="ORF">EXU48_14375</name>
</gene>
<organism evidence="2 3">
    <name type="scientific">Occultella glacieicola</name>
    <dbReference type="NCBI Taxonomy" id="2518684"/>
    <lineage>
        <taxon>Bacteria</taxon>
        <taxon>Bacillati</taxon>
        <taxon>Actinomycetota</taxon>
        <taxon>Actinomycetes</taxon>
        <taxon>Micrococcales</taxon>
        <taxon>Ruaniaceae</taxon>
        <taxon>Occultella</taxon>
    </lineage>
</organism>
<dbReference type="RefSeq" id="WP_133108336.1">
    <property type="nucleotide sequence ID" value="NZ_SMNA01000006.1"/>
</dbReference>
<sequence>MSSTLTLTLTVPARSGSDQALLGVVALTNTGAEPVTVNARLNLADGDLVIDAAGPAGTLRAGWPWPADSLPRETELGPGRTLESGVLLLCTATSEPLLPDPGPYTLTVSYRAHSAGSAGRAGGPGSAGGGDRSGEVTAEPVAHTRTPATGPAVAALRDRDVIQSLVSASVLGQAADGLAAVAERGGTNAVLVALTSASTGVADLTATAGDPVAVAVAVTAVVPSTDPRRADLADEFAGDPRATAILADLPH</sequence>
<reference evidence="2 3" key="1">
    <citation type="submission" date="2019-03" db="EMBL/GenBank/DDBJ databases">
        <title>Genomic features of bacteria from cold environments.</title>
        <authorList>
            <person name="Shen L."/>
        </authorList>
    </citation>
    <scope>NUCLEOTIDE SEQUENCE [LARGE SCALE GENOMIC DNA]</scope>
    <source>
        <strain evidence="3">T3246-1</strain>
    </source>
</reference>